<dbReference type="PANTHER" id="PTHR43798">
    <property type="entry name" value="MONOACYLGLYCEROL LIPASE"/>
    <property type="match status" value="1"/>
</dbReference>
<reference evidence="4" key="1">
    <citation type="journal article" date="2015" name="Nature">
        <title>Complex archaea that bridge the gap between prokaryotes and eukaryotes.</title>
        <authorList>
            <person name="Spang A."/>
            <person name="Saw J.H."/>
            <person name="Jorgensen S.L."/>
            <person name="Zaremba-Niedzwiedzka K."/>
            <person name="Martijn J."/>
            <person name="Lind A.E."/>
            <person name="van Eijk R."/>
            <person name="Schleper C."/>
            <person name="Guy L."/>
            <person name="Ettema T.J."/>
        </authorList>
    </citation>
    <scope>NUCLEOTIDE SEQUENCE</scope>
</reference>
<name>A0A0F9DKQ3_9ZZZZ</name>
<proteinExistence type="inferred from homology"/>
<dbReference type="SUPFAM" id="SSF53474">
    <property type="entry name" value="alpha/beta-Hydrolases"/>
    <property type="match status" value="1"/>
</dbReference>
<dbReference type="PRINTS" id="PR00111">
    <property type="entry name" value="ABHYDROLASE"/>
</dbReference>
<comment type="similarity">
    <text evidence="1">Belongs to the peptidase S33 family.</text>
</comment>
<accession>A0A0F9DKQ3</accession>
<dbReference type="GO" id="GO:0006508">
    <property type="term" value="P:proteolysis"/>
    <property type="evidence" value="ECO:0007669"/>
    <property type="project" value="InterPro"/>
</dbReference>
<dbReference type="GO" id="GO:0008233">
    <property type="term" value="F:peptidase activity"/>
    <property type="evidence" value="ECO:0007669"/>
    <property type="project" value="InterPro"/>
</dbReference>
<dbReference type="Gene3D" id="3.40.50.1820">
    <property type="entry name" value="alpha/beta hydrolase"/>
    <property type="match status" value="1"/>
</dbReference>
<dbReference type="InterPro" id="IPR029058">
    <property type="entry name" value="AB_hydrolase_fold"/>
</dbReference>
<evidence type="ECO:0000256" key="1">
    <source>
        <dbReference type="ARBA" id="ARBA00010088"/>
    </source>
</evidence>
<comment type="caution">
    <text evidence="4">The sequence shown here is derived from an EMBL/GenBank/DDBJ whole genome shotgun (WGS) entry which is preliminary data.</text>
</comment>
<evidence type="ECO:0000259" key="3">
    <source>
        <dbReference type="Pfam" id="PF00561"/>
    </source>
</evidence>
<organism evidence="4">
    <name type="scientific">marine sediment metagenome</name>
    <dbReference type="NCBI Taxonomy" id="412755"/>
    <lineage>
        <taxon>unclassified sequences</taxon>
        <taxon>metagenomes</taxon>
        <taxon>ecological metagenomes</taxon>
    </lineage>
</organism>
<keyword evidence="2" id="KW-0378">Hydrolase</keyword>
<feature type="domain" description="AB hydrolase-1" evidence="3">
    <location>
        <begin position="24"/>
        <end position="141"/>
    </location>
</feature>
<dbReference type="AlphaFoldDB" id="A0A0F9DKQ3"/>
<dbReference type="Pfam" id="PF00561">
    <property type="entry name" value="Abhydrolase_1"/>
    <property type="match status" value="1"/>
</dbReference>
<evidence type="ECO:0000313" key="4">
    <source>
        <dbReference type="EMBL" id="KKL12598.1"/>
    </source>
</evidence>
<dbReference type="EMBL" id="LAZR01041194">
    <property type="protein sequence ID" value="KKL12598.1"/>
    <property type="molecule type" value="Genomic_DNA"/>
</dbReference>
<protein>
    <recommendedName>
        <fullName evidence="3">AB hydrolase-1 domain-containing protein</fullName>
    </recommendedName>
</protein>
<dbReference type="PRINTS" id="PR00793">
    <property type="entry name" value="PROAMNOPTASE"/>
</dbReference>
<dbReference type="InterPro" id="IPR002410">
    <property type="entry name" value="Peptidase_S33"/>
</dbReference>
<dbReference type="GO" id="GO:0016020">
    <property type="term" value="C:membrane"/>
    <property type="evidence" value="ECO:0007669"/>
    <property type="project" value="TreeGrafter"/>
</dbReference>
<dbReference type="InterPro" id="IPR050266">
    <property type="entry name" value="AB_hydrolase_sf"/>
</dbReference>
<evidence type="ECO:0000256" key="2">
    <source>
        <dbReference type="ARBA" id="ARBA00022801"/>
    </source>
</evidence>
<dbReference type="PANTHER" id="PTHR43798:SF33">
    <property type="entry name" value="HYDROLASE, PUTATIVE (AFU_ORTHOLOGUE AFUA_2G14860)-RELATED"/>
    <property type="match status" value="1"/>
</dbReference>
<sequence>MVIARTMILVSIDLYCTQEGEGLPLIVHHGGPGLDQTVIAPHLKPSAQHLRLICFDHRGSGRSAHPRGTDPYHIDHFVEDIAALAKGLELERFALLGHSFGGIVGLHFALAHPDLLTHLILVCAPTSHHFIEDVEAALPDHLEAEALSELRSLEDSEPSDYVLRRSLELLAPIYFRDPARLAELGLDSVRFGPETQAVWDSLVGFDLRPRLGEVRVPTLVVAGAHDRSVTAERAREAAEALPQGSLLRMENSGHYPFIEEPEAFISGVLGFLGMKVKKKGLLGRRSS</sequence>
<gene>
    <name evidence="4" type="ORF">LCGC14_2534160</name>
</gene>
<dbReference type="InterPro" id="IPR000073">
    <property type="entry name" value="AB_hydrolase_1"/>
</dbReference>